<evidence type="ECO:0000313" key="2">
    <source>
        <dbReference type="Proteomes" id="UP001437256"/>
    </source>
</evidence>
<protein>
    <recommendedName>
        <fullName evidence="3">F-box protein</fullName>
    </recommendedName>
</protein>
<keyword evidence="2" id="KW-1185">Reference proteome</keyword>
<gene>
    <name evidence="1" type="ORF">AAF712_015572</name>
</gene>
<proteinExistence type="predicted"/>
<name>A0ABR2Z7W9_9AGAR</name>
<comment type="caution">
    <text evidence="1">The sequence shown here is derived from an EMBL/GenBank/DDBJ whole genome shotgun (WGS) entry which is preliminary data.</text>
</comment>
<accession>A0ABR2Z7W9</accession>
<organism evidence="1 2">
    <name type="scientific">Marasmius tenuissimus</name>
    <dbReference type="NCBI Taxonomy" id="585030"/>
    <lineage>
        <taxon>Eukaryota</taxon>
        <taxon>Fungi</taxon>
        <taxon>Dikarya</taxon>
        <taxon>Basidiomycota</taxon>
        <taxon>Agaricomycotina</taxon>
        <taxon>Agaricomycetes</taxon>
        <taxon>Agaricomycetidae</taxon>
        <taxon>Agaricales</taxon>
        <taxon>Marasmiineae</taxon>
        <taxon>Marasmiaceae</taxon>
        <taxon>Marasmius</taxon>
    </lineage>
</organism>
<dbReference type="Proteomes" id="UP001437256">
    <property type="component" value="Unassembled WGS sequence"/>
</dbReference>
<evidence type="ECO:0000313" key="1">
    <source>
        <dbReference type="EMBL" id="KAL0057780.1"/>
    </source>
</evidence>
<sequence length="355" mass="39676">MSPLNALTREDLPLLKEFREVGLLQHREADFASHSTSLSLPFIETLGKIDSMRDLAINIVSDVDLGLPFQWSHLTVLKLSVSRSSLGCVSFVQRVSQLCPLLVECTLLVPYRDTTIDPLSTGQHQVSQEWAHLRKLDITLSGPSNSSVEETVFHLFESITTPSLTHLSLCLNCFPVPGHDAPFYHSGRGLSFHNLIARSHCKLTELDLNIPLPESLGDTLDLLPSLTALTLDTVPSDDETSFDLIFRTLTSHPARCRNVRTLAITSCHPRDSLPLVDLIESRRRDSDLTLFRANFATFPSSSADIRVLEVALEVAKSRELGVDIRWEYVRQNFPDIRDSPYPFIESPLDVLTPTP</sequence>
<evidence type="ECO:0008006" key="3">
    <source>
        <dbReference type="Google" id="ProtNLM"/>
    </source>
</evidence>
<reference evidence="1 2" key="1">
    <citation type="submission" date="2024-05" db="EMBL/GenBank/DDBJ databases">
        <title>A draft genome resource for the thread blight pathogen Marasmius tenuissimus strain MS-2.</title>
        <authorList>
            <person name="Yulfo-Soto G.E."/>
            <person name="Baruah I.K."/>
            <person name="Amoako-Attah I."/>
            <person name="Bukari Y."/>
            <person name="Meinhardt L.W."/>
            <person name="Bailey B.A."/>
            <person name="Cohen S.P."/>
        </authorList>
    </citation>
    <scope>NUCLEOTIDE SEQUENCE [LARGE SCALE GENOMIC DNA]</scope>
    <source>
        <strain evidence="1 2">MS-2</strain>
    </source>
</reference>
<dbReference type="EMBL" id="JBBXMP010000439">
    <property type="protein sequence ID" value="KAL0057780.1"/>
    <property type="molecule type" value="Genomic_DNA"/>
</dbReference>